<keyword evidence="8" id="KW-1185">Reference proteome</keyword>
<dbReference type="Pfam" id="PF09685">
    <property type="entry name" value="MamF_MmsF"/>
    <property type="match status" value="1"/>
</dbReference>
<reference evidence="7 8" key="1">
    <citation type="submission" date="2012-02" db="EMBL/GenBank/DDBJ databases">
        <title>Complete genome sequence of Phycisphaera mikurensis NBRC 102666.</title>
        <authorList>
            <person name="Ankai A."/>
            <person name="Hosoyama A."/>
            <person name="Terui Y."/>
            <person name="Sekine M."/>
            <person name="Fukai R."/>
            <person name="Kato Y."/>
            <person name="Nakamura S."/>
            <person name="Yamada-Narita S."/>
            <person name="Kawakoshi A."/>
            <person name="Fukunaga Y."/>
            <person name="Yamazaki S."/>
            <person name="Fujita N."/>
        </authorList>
    </citation>
    <scope>NUCLEOTIDE SEQUENCE [LARGE SCALE GENOMIC DNA]</scope>
    <source>
        <strain evidence="8">NBRC 102666 / KCTC 22515 / FYK2301M01</strain>
    </source>
</reference>
<name>I0IAI5_PHYMF</name>
<dbReference type="OrthoDB" id="9808930at2"/>
<dbReference type="EMBL" id="AP012338">
    <property type="protein sequence ID" value="BAM02273.1"/>
    <property type="molecule type" value="Genomic_DNA"/>
</dbReference>
<evidence type="ECO:0000256" key="5">
    <source>
        <dbReference type="SAM" id="MobiDB-lite"/>
    </source>
</evidence>
<keyword evidence="3 6" id="KW-1133">Transmembrane helix</keyword>
<sequence length="132" mass="14088">MDSHDSHPPTPDAPHADPDAGTPALTADDTNLGMLAHLLGAFTGFVGPLIIWAVKKDQSVFIATESREALNFQITIVLGFLVLGVATCLTFGLAGVLFPLLLIYSLVFSIIAALKAKDGVPYRYPLTIRLVK</sequence>
<feature type="region of interest" description="Disordered" evidence="5">
    <location>
        <begin position="1"/>
        <end position="22"/>
    </location>
</feature>
<evidence type="ECO:0000256" key="6">
    <source>
        <dbReference type="SAM" id="Phobius"/>
    </source>
</evidence>
<dbReference type="Proteomes" id="UP000007881">
    <property type="component" value="Chromosome"/>
</dbReference>
<proteinExistence type="predicted"/>
<dbReference type="HOGENOM" id="CLU_104196_2_1_0"/>
<evidence type="ECO:0008006" key="9">
    <source>
        <dbReference type="Google" id="ProtNLM"/>
    </source>
</evidence>
<evidence type="ECO:0000256" key="1">
    <source>
        <dbReference type="ARBA" id="ARBA00004141"/>
    </source>
</evidence>
<comment type="subcellular location">
    <subcellularLocation>
        <location evidence="1">Membrane</location>
        <topology evidence="1">Multi-pass membrane protein</topology>
    </subcellularLocation>
</comment>
<feature type="transmembrane region" description="Helical" evidence="6">
    <location>
        <begin position="98"/>
        <end position="116"/>
    </location>
</feature>
<gene>
    <name evidence="7" type="ordered locus">PSMK_01140</name>
</gene>
<evidence type="ECO:0000313" key="8">
    <source>
        <dbReference type="Proteomes" id="UP000007881"/>
    </source>
</evidence>
<evidence type="ECO:0000256" key="3">
    <source>
        <dbReference type="ARBA" id="ARBA00022989"/>
    </source>
</evidence>
<feature type="transmembrane region" description="Helical" evidence="6">
    <location>
        <begin position="34"/>
        <end position="54"/>
    </location>
</feature>
<dbReference type="AlphaFoldDB" id="I0IAI5"/>
<evidence type="ECO:0000313" key="7">
    <source>
        <dbReference type="EMBL" id="BAM02273.1"/>
    </source>
</evidence>
<dbReference type="KEGG" id="phm:PSMK_01140"/>
<keyword evidence="4 6" id="KW-0472">Membrane</keyword>
<dbReference type="STRING" id="1142394.PSMK_01140"/>
<evidence type="ECO:0000256" key="2">
    <source>
        <dbReference type="ARBA" id="ARBA00022692"/>
    </source>
</evidence>
<dbReference type="eggNOG" id="COG3296">
    <property type="taxonomic scope" value="Bacteria"/>
</dbReference>
<dbReference type="RefSeq" id="WP_014435493.1">
    <property type="nucleotide sequence ID" value="NC_017080.1"/>
</dbReference>
<organism evidence="7 8">
    <name type="scientific">Phycisphaera mikurensis (strain NBRC 102666 / KCTC 22515 / FYK2301M01)</name>
    <dbReference type="NCBI Taxonomy" id="1142394"/>
    <lineage>
        <taxon>Bacteria</taxon>
        <taxon>Pseudomonadati</taxon>
        <taxon>Planctomycetota</taxon>
        <taxon>Phycisphaerae</taxon>
        <taxon>Phycisphaerales</taxon>
        <taxon>Phycisphaeraceae</taxon>
        <taxon>Phycisphaera</taxon>
    </lineage>
</organism>
<feature type="transmembrane region" description="Helical" evidence="6">
    <location>
        <begin position="74"/>
        <end position="92"/>
    </location>
</feature>
<accession>I0IAI5</accession>
<evidence type="ECO:0000256" key="4">
    <source>
        <dbReference type="ARBA" id="ARBA00023136"/>
    </source>
</evidence>
<dbReference type="InterPro" id="IPR019109">
    <property type="entry name" value="MamF_MmsF"/>
</dbReference>
<keyword evidence="2 6" id="KW-0812">Transmembrane</keyword>
<protein>
    <recommendedName>
        <fullName evidence="9">DUF4870 domain-containing protein</fullName>
    </recommendedName>
</protein>